<organism evidence="1 2">
    <name type="scientific">Araneus ventricosus</name>
    <name type="common">Orbweaver spider</name>
    <name type="synonym">Epeira ventricosa</name>
    <dbReference type="NCBI Taxonomy" id="182803"/>
    <lineage>
        <taxon>Eukaryota</taxon>
        <taxon>Metazoa</taxon>
        <taxon>Ecdysozoa</taxon>
        <taxon>Arthropoda</taxon>
        <taxon>Chelicerata</taxon>
        <taxon>Arachnida</taxon>
        <taxon>Araneae</taxon>
        <taxon>Araneomorphae</taxon>
        <taxon>Entelegynae</taxon>
        <taxon>Araneoidea</taxon>
        <taxon>Araneidae</taxon>
        <taxon>Araneus</taxon>
    </lineage>
</organism>
<reference evidence="1 2" key="1">
    <citation type="journal article" date="2019" name="Sci. Rep.">
        <title>Orb-weaving spider Araneus ventricosus genome elucidates the spidroin gene catalogue.</title>
        <authorList>
            <person name="Kono N."/>
            <person name="Nakamura H."/>
            <person name="Ohtoshi R."/>
            <person name="Moran D.A.P."/>
            <person name="Shinohara A."/>
            <person name="Yoshida Y."/>
            <person name="Fujiwara M."/>
            <person name="Mori M."/>
            <person name="Tomita M."/>
            <person name="Arakawa K."/>
        </authorList>
    </citation>
    <scope>NUCLEOTIDE SEQUENCE [LARGE SCALE GENOMIC DNA]</scope>
</reference>
<proteinExistence type="predicted"/>
<comment type="caution">
    <text evidence="1">The sequence shown here is derived from an EMBL/GenBank/DDBJ whole genome shotgun (WGS) entry which is preliminary data.</text>
</comment>
<accession>A0A4Y2K4E3</accession>
<keyword evidence="2" id="KW-1185">Reference proteome</keyword>
<evidence type="ECO:0000313" key="1">
    <source>
        <dbReference type="EMBL" id="GBM97241.1"/>
    </source>
</evidence>
<name>A0A4Y2K4E3_ARAVE</name>
<dbReference type="Proteomes" id="UP000499080">
    <property type="component" value="Unassembled WGS sequence"/>
</dbReference>
<dbReference type="AlphaFoldDB" id="A0A4Y2K4E3"/>
<protein>
    <submittedName>
        <fullName evidence="1">Uncharacterized protein</fullName>
    </submittedName>
</protein>
<dbReference type="EMBL" id="BGPR01004217">
    <property type="protein sequence ID" value="GBM97241.1"/>
    <property type="molecule type" value="Genomic_DNA"/>
</dbReference>
<sequence length="220" mass="24714">MENEYLYHKGLSTSTQFTQVRERGEERKRHLHGLVEESARGLEAAVLELLPDDPVGAVRDVVEVDLHEAHGLPEGPEHEGRQPQAALPVAGAEGAEGAVLVPVPHLPLVACETERGDSFCSYFYESEIPFACYVSLMEGKRVLQKFLLEAKPMNPDLGDKMKLLENARIMALSKSNYGSIKCKNYGTEIWKTFERILYDVMPCRRSYKYRVAQTSESISL</sequence>
<gene>
    <name evidence="1" type="ORF">AVEN_254928_1</name>
</gene>
<evidence type="ECO:0000313" key="2">
    <source>
        <dbReference type="Proteomes" id="UP000499080"/>
    </source>
</evidence>